<dbReference type="InterPro" id="IPR013766">
    <property type="entry name" value="Thioredoxin_domain"/>
</dbReference>
<feature type="site" description="Contributes to redox potential value" evidence="9">
    <location>
        <position position="34"/>
    </location>
</feature>
<comment type="similarity">
    <text evidence="2 8">Belongs to the thioredoxin family.</text>
</comment>
<proteinExistence type="inferred from homology"/>
<dbReference type="AlphaFoldDB" id="A0A934I401"/>
<dbReference type="Proteomes" id="UP000645966">
    <property type="component" value="Unassembled WGS sequence"/>
</dbReference>
<keyword evidence="3" id="KW-0813">Transport</keyword>
<comment type="caution">
    <text evidence="12">The sequence shown here is derived from an EMBL/GenBank/DDBJ whole genome shotgun (WGS) entry which is preliminary data.</text>
</comment>
<dbReference type="NCBIfam" id="TIGR01068">
    <property type="entry name" value="thioredoxin"/>
    <property type="match status" value="1"/>
</dbReference>
<feature type="site" description="Contributes to redox potential value" evidence="9">
    <location>
        <position position="33"/>
    </location>
</feature>
<feature type="active site" description="Nucleophile" evidence="9">
    <location>
        <position position="35"/>
    </location>
</feature>
<sequence length="107" mass="12031">MSKPVNVTESTFEELVLRADKPVLVDFWAEWCGPCRKLAPVIDQVAEEMGDRAVIAKVDVDAERGLGARYQIMSIPTLMFFSGGKKVAEFNRPRPRHEIVSQLKSLI</sequence>
<evidence type="ECO:0000256" key="2">
    <source>
        <dbReference type="ARBA" id="ARBA00008987"/>
    </source>
</evidence>
<evidence type="ECO:0000256" key="6">
    <source>
        <dbReference type="ARBA" id="ARBA00023284"/>
    </source>
</evidence>
<evidence type="ECO:0000256" key="4">
    <source>
        <dbReference type="ARBA" id="ARBA00022982"/>
    </source>
</evidence>
<gene>
    <name evidence="12" type="primary">trxA</name>
    <name evidence="12" type="ORF">JDV75_08120</name>
</gene>
<keyword evidence="5 10" id="KW-1015">Disulfide bond</keyword>
<name>A0A934I401_9CORY</name>
<evidence type="ECO:0000256" key="7">
    <source>
        <dbReference type="NCBIfam" id="TIGR01068"/>
    </source>
</evidence>
<dbReference type="EMBL" id="JAEIOS010000013">
    <property type="protein sequence ID" value="MBI8989726.1"/>
    <property type="molecule type" value="Genomic_DNA"/>
</dbReference>
<dbReference type="GO" id="GO:0045454">
    <property type="term" value="P:cell redox homeostasis"/>
    <property type="evidence" value="ECO:0007669"/>
    <property type="project" value="TreeGrafter"/>
</dbReference>
<dbReference type="PANTHER" id="PTHR45663">
    <property type="entry name" value="GEO12009P1"/>
    <property type="match status" value="1"/>
</dbReference>
<comment type="function">
    <text evidence="1">Participates in various redox reactions through the reversible oxidation of its active center dithiol to a disulfide and catalyzes dithiol-disulfide exchange reactions.</text>
</comment>
<dbReference type="PROSITE" id="PS00194">
    <property type="entry name" value="THIOREDOXIN_1"/>
    <property type="match status" value="1"/>
</dbReference>
<organism evidence="12 13">
    <name type="scientific">Corynebacterium meridianum</name>
    <dbReference type="NCBI Taxonomy" id="2765363"/>
    <lineage>
        <taxon>Bacteria</taxon>
        <taxon>Bacillati</taxon>
        <taxon>Actinomycetota</taxon>
        <taxon>Actinomycetes</taxon>
        <taxon>Mycobacteriales</taxon>
        <taxon>Corynebacteriaceae</taxon>
        <taxon>Corynebacterium</taxon>
    </lineage>
</organism>
<evidence type="ECO:0000313" key="12">
    <source>
        <dbReference type="EMBL" id="MBI8989726.1"/>
    </source>
</evidence>
<evidence type="ECO:0000256" key="9">
    <source>
        <dbReference type="PIRSR" id="PIRSR000077-1"/>
    </source>
</evidence>
<accession>A0A934I401</accession>
<evidence type="ECO:0000256" key="8">
    <source>
        <dbReference type="PIRNR" id="PIRNR000077"/>
    </source>
</evidence>
<feature type="domain" description="Thioredoxin" evidence="11">
    <location>
        <begin position="1"/>
        <end position="107"/>
    </location>
</feature>
<keyword evidence="4" id="KW-0249">Electron transport</keyword>
<evidence type="ECO:0000256" key="5">
    <source>
        <dbReference type="ARBA" id="ARBA00023157"/>
    </source>
</evidence>
<dbReference type="PRINTS" id="PR00421">
    <property type="entry name" value="THIOREDOXIN"/>
</dbReference>
<evidence type="ECO:0000256" key="1">
    <source>
        <dbReference type="ARBA" id="ARBA00003318"/>
    </source>
</evidence>
<dbReference type="PANTHER" id="PTHR45663:SF11">
    <property type="entry name" value="GEO12009P1"/>
    <property type="match status" value="1"/>
</dbReference>
<dbReference type="PIRSF" id="PIRSF000077">
    <property type="entry name" value="Thioredoxin"/>
    <property type="match status" value="1"/>
</dbReference>
<evidence type="ECO:0000313" key="13">
    <source>
        <dbReference type="Proteomes" id="UP000645966"/>
    </source>
</evidence>
<dbReference type="InterPro" id="IPR036249">
    <property type="entry name" value="Thioredoxin-like_sf"/>
</dbReference>
<feature type="disulfide bond" description="Redox-active" evidence="10">
    <location>
        <begin position="32"/>
        <end position="35"/>
    </location>
</feature>
<dbReference type="GO" id="GO:0005829">
    <property type="term" value="C:cytosol"/>
    <property type="evidence" value="ECO:0007669"/>
    <property type="project" value="TreeGrafter"/>
</dbReference>
<dbReference type="SUPFAM" id="SSF52833">
    <property type="entry name" value="Thioredoxin-like"/>
    <property type="match status" value="1"/>
</dbReference>
<dbReference type="RefSeq" id="WP_198738765.1">
    <property type="nucleotide sequence ID" value="NZ_JAEIOS010000013.1"/>
</dbReference>
<dbReference type="CDD" id="cd02947">
    <property type="entry name" value="TRX_family"/>
    <property type="match status" value="1"/>
</dbReference>
<dbReference type="Gene3D" id="3.40.30.10">
    <property type="entry name" value="Glutaredoxin"/>
    <property type="match status" value="1"/>
</dbReference>
<dbReference type="InterPro" id="IPR017937">
    <property type="entry name" value="Thioredoxin_CS"/>
</dbReference>
<feature type="active site" description="Nucleophile" evidence="9">
    <location>
        <position position="32"/>
    </location>
</feature>
<dbReference type="GO" id="GO:0015035">
    <property type="term" value="F:protein-disulfide reductase activity"/>
    <property type="evidence" value="ECO:0007669"/>
    <property type="project" value="UniProtKB-UniRule"/>
</dbReference>
<keyword evidence="6 10" id="KW-0676">Redox-active center</keyword>
<keyword evidence="13" id="KW-1185">Reference proteome</keyword>
<protein>
    <recommendedName>
        <fullName evidence="7 8">Thioredoxin</fullName>
    </recommendedName>
</protein>
<dbReference type="PROSITE" id="PS51352">
    <property type="entry name" value="THIOREDOXIN_2"/>
    <property type="match status" value="1"/>
</dbReference>
<evidence type="ECO:0000256" key="3">
    <source>
        <dbReference type="ARBA" id="ARBA00022448"/>
    </source>
</evidence>
<feature type="site" description="Deprotonates C-terminal active site Cys" evidence="9">
    <location>
        <position position="26"/>
    </location>
</feature>
<dbReference type="InterPro" id="IPR005746">
    <property type="entry name" value="Thioredoxin"/>
</dbReference>
<evidence type="ECO:0000259" key="11">
    <source>
        <dbReference type="PROSITE" id="PS51352"/>
    </source>
</evidence>
<reference evidence="12" key="1">
    <citation type="submission" date="2020-12" db="EMBL/GenBank/DDBJ databases">
        <title>Genome public.</title>
        <authorList>
            <person name="Sun Q."/>
        </authorList>
    </citation>
    <scope>NUCLEOTIDE SEQUENCE</scope>
    <source>
        <strain evidence="12">CCM 8863</strain>
    </source>
</reference>
<dbReference type="Pfam" id="PF00085">
    <property type="entry name" value="Thioredoxin"/>
    <property type="match status" value="1"/>
</dbReference>
<evidence type="ECO:0000256" key="10">
    <source>
        <dbReference type="PIRSR" id="PIRSR000077-4"/>
    </source>
</evidence>
<dbReference type="FunFam" id="3.40.30.10:FF:000001">
    <property type="entry name" value="Thioredoxin"/>
    <property type="match status" value="1"/>
</dbReference>